<accession>Q11G21</accession>
<dbReference type="AlphaFoldDB" id="Q11G21"/>
<dbReference type="KEGG" id="mes:Meso_2265"/>
<dbReference type="OrthoDB" id="9812459at2"/>
<reference evidence="1" key="1">
    <citation type="submission" date="2006-06" db="EMBL/GenBank/DDBJ databases">
        <title>Complete sequence of chromosome of Chelativorans sp. BNC1.</title>
        <authorList>
            <consortium name="US DOE Joint Genome Institute"/>
            <person name="Copeland A."/>
            <person name="Lucas S."/>
            <person name="Lapidus A."/>
            <person name="Barry K."/>
            <person name="Detter J.C."/>
            <person name="Glavina del Rio T."/>
            <person name="Hammon N."/>
            <person name="Israni S."/>
            <person name="Dalin E."/>
            <person name="Tice H."/>
            <person name="Pitluck S."/>
            <person name="Chertkov O."/>
            <person name="Brettin T."/>
            <person name="Bruce D."/>
            <person name="Han C."/>
            <person name="Tapia R."/>
            <person name="Gilna P."/>
            <person name="Schmutz J."/>
            <person name="Larimer F."/>
            <person name="Land M."/>
            <person name="Hauser L."/>
            <person name="Kyrpides N."/>
            <person name="Mikhailova N."/>
            <person name="Richardson P."/>
        </authorList>
    </citation>
    <scope>NUCLEOTIDE SEQUENCE</scope>
    <source>
        <strain evidence="1">BNC1</strain>
    </source>
</reference>
<sequence length="167" mass="18767">MKKPRTWILVADGAQARIVRELACDGETRERLDDLVFEIEHKPLRRIMADRPGRSFESHGARRSAMEYRSDPVRDRQRRFASMLSKHLQDHHAAGEFDRLAVVAEPRMLGIVRQTLPAALREVVVSETGKDLTKLPADELYAVLAGMPAAPAPAIRGPNGRPVDRDQ</sequence>
<dbReference type="STRING" id="266779.Meso_2265"/>
<dbReference type="HOGENOM" id="CLU_105864_0_0_5"/>
<dbReference type="eggNOG" id="COG5622">
    <property type="taxonomic scope" value="Bacteria"/>
</dbReference>
<evidence type="ECO:0000313" key="1">
    <source>
        <dbReference type="EMBL" id="ABG63654.1"/>
    </source>
</evidence>
<dbReference type="InterPro" id="IPR019291">
    <property type="entry name" value="Host_attachment_protein"/>
</dbReference>
<name>Q11G21_CHESB</name>
<evidence type="ECO:0008006" key="2">
    <source>
        <dbReference type="Google" id="ProtNLM"/>
    </source>
</evidence>
<gene>
    <name evidence="1" type="ordered locus">Meso_2265</name>
</gene>
<protein>
    <recommendedName>
        <fullName evidence="2">Host attachment protein</fullName>
    </recommendedName>
</protein>
<dbReference type="Pfam" id="PF10116">
    <property type="entry name" value="Host_attach"/>
    <property type="match status" value="1"/>
</dbReference>
<organism evidence="1">
    <name type="scientific">Chelativorans sp. (strain BNC1)</name>
    <dbReference type="NCBI Taxonomy" id="266779"/>
    <lineage>
        <taxon>Bacteria</taxon>
        <taxon>Pseudomonadati</taxon>
        <taxon>Pseudomonadota</taxon>
        <taxon>Alphaproteobacteria</taxon>
        <taxon>Hyphomicrobiales</taxon>
        <taxon>Phyllobacteriaceae</taxon>
        <taxon>Chelativorans</taxon>
    </lineage>
</organism>
<proteinExistence type="predicted"/>
<dbReference type="EMBL" id="CP000390">
    <property type="protein sequence ID" value="ABG63654.1"/>
    <property type="molecule type" value="Genomic_DNA"/>
</dbReference>